<dbReference type="EMBL" id="CP003923">
    <property type="protein sequence ID" value="AIC96307.1"/>
    <property type="molecule type" value="Genomic_DNA"/>
</dbReference>
<feature type="transmembrane region" description="Helical" evidence="1">
    <location>
        <begin position="7"/>
        <end position="24"/>
    </location>
</feature>
<protein>
    <submittedName>
        <fullName evidence="2">Uncharacterized protein</fullName>
    </submittedName>
</protein>
<feature type="transmembrane region" description="Helical" evidence="1">
    <location>
        <begin position="30"/>
        <end position="46"/>
    </location>
</feature>
<evidence type="ECO:0000313" key="3">
    <source>
        <dbReference type="Proteomes" id="UP000027142"/>
    </source>
</evidence>
<evidence type="ECO:0000313" key="2">
    <source>
        <dbReference type="EMBL" id="AIC96307.1"/>
    </source>
</evidence>
<dbReference type="KEGG" id="ble:BleG1_3760"/>
<evidence type="ECO:0000256" key="1">
    <source>
        <dbReference type="SAM" id="Phobius"/>
    </source>
</evidence>
<name>A0A060M1J4_9BACI</name>
<dbReference type="Proteomes" id="UP000027142">
    <property type="component" value="Chromosome"/>
</dbReference>
<sequence length="56" mass="6384">MSKAKMYTYLGIVILVISLVIALLVDRMMIFISVIPVYGTLFFYAHKENVNDQRSG</sequence>
<keyword evidence="3" id="KW-1185">Reference proteome</keyword>
<gene>
    <name evidence="2" type="ORF">BleG1_3760</name>
</gene>
<dbReference type="AlphaFoldDB" id="A0A060M1J4"/>
<keyword evidence="1" id="KW-1133">Transmembrane helix</keyword>
<proteinExistence type="predicted"/>
<keyword evidence="1" id="KW-0472">Membrane</keyword>
<reference evidence="2 3" key="1">
    <citation type="journal article" date="2014" name="Gene">
        <title>A comparative genomic analysis of the alkalitolerant soil bacterium Bacillus lehensis G1.</title>
        <authorList>
            <person name="Noor Y.M."/>
            <person name="Samsulrizal N.H."/>
            <person name="Jema'on N.A."/>
            <person name="Low K.O."/>
            <person name="Ramli A.N."/>
            <person name="Alias N.I."/>
            <person name="Damis S.I."/>
            <person name="Fuzi S.F."/>
            <person name="Isa M.N."/>
            <person name="Murad A.M."/>
            <person name="Raih M.F."/>
            <person name="Bakar F.D."/>
            <person name="Najimudin N."/>
            <person name="Mahadi N.M."/>
            <person name="Illias R.M."/>
        </authorList>
    </citation>
    <scope>NUCLEOTIDE SEQUENCE [LARGE SCALE GENOMIC DNA]</scope>
    <source>
        <strain evidence="2 3">G1</strain>
    </source>
</reference>
<dbReference type="HOGENOM" id="CLU_3004534_0_0_9"/>
<organism evidence="2 3">
    <name type="scientific">Shouchella lehensis G1</name>
    <dbReference type="NCBI Taxonomy" id="1246626"/>
    <lineage>
        <taxon>Bacteria</taxon>
        <taxon>Bacillati</taxon>
        <taxon>Bacillota</taxon>
        <taxon>Bacilli</taxon>
        <taxon>Bacillales</taxon>
        <taxon>Bacillaceae</taxon>
        <taxon>Shouchella</taxon>
    </lineage>
</organism>
<keyword evidence="1" id="KW-0812">Transmembrane</keyword>
<accession>A0A060M1J4</accession>